<dbReference type="AlphaFoldDB" id="A0A419W678"/>
<reference evidence="7 8" key="1">
    <citation type="submission" date="2018-09" db="EMBL/GenBank/DDBJ databases">
        <title>Genomic Encyclopedia of Archaeal and Bacterial Type Strains, Phase II (KMG-II): from individual species to whole genera.</title>
        <authorList>
            <person name="Goeker M."/>
        </authorList>
    </citation>
    <scope>NUCLEOTIDE SEQUENCE [LARGE SCALE GENOMIC DNA]</scope>
    <source>
        <strain evidence="7 8">DSM 27148</strain>
    </source>
</reference>
<gene>
    <name evidence="7" type="ORF">BC643_1315</name>
</gene>
<evidence type="ECO:0000256" key="2">
    <source>
        <dbReference type="ARBA" id="ARBA00006275"/>
    </source>
</evidence>
<evidence type="ECO:0000256" key="5">
    <source>
        <dbReference type="ARBA" id="ARBA00023237"/>
    </source>
</evidence>
<keyword evidence="3" id="KW-0732">Signal</keyword>
<evidence type="ECO:0000256" key="4">
    <source>
        <dbReference type="ARBA" id="ARBA00023136"/>
    </source>
</evidence>
<sequence>MIKMKKSICKVLLISIVTIFTSCESFLETSSPSVVDAEFVFSNIETARAAMDGAYEQWRSTASQYVFGDGLFYATEVTGSDIERHPESFSNQPGRHYPECLYQNGTYASTYGLLSYQTESNAYTYLFSCVAKANSIINAMESTAEFETFMSADEASDLSQLYGEAVTLRAVAYRELIRYYGDVPYAYLSGVAAVGLSPRDSIYDVCISQLKTVEPLMYRVEENSTVAKNVFSRTFVQGLIGRMCLDAAGYQTRRTDLGSDFYKDGEGNILSFETMGTSNNNSEYGRRSDYLTLYETAKTYLKACIDNPGSAMFYSSDPRPTGKNGQVFDNPYQYFFQQMNDLEYADESIYEYNMTQGVGNDSRPYSYGRVSSGGSSKAYPCKSYGQGRVNPAFYYGMFDPKDKRRDVSACVTGSTGKGIETLIPFTPNSKANGGGITFNKWDENRMASPYVLKQRTSGIHGPYMRMSEIYLNYAEACAVTGDAGTAKTYLTMIRERAFPDGEANVDEFISASGSLFKAIIQERGFEFAAEGDRRWTLIRTGLLPEAIQNIKEMTLAMMNGLQTNGYYTFENGNTISSYVYTKLVDAKATYGYRLTTQCPEGEEDDPVLYPAWRGQNDDWEGIASSNGLSFTYSSTNTNLAIQGLFSYIDPNSTEAADLVADGYSQVDWGAELLDNYDEYYTYLFWDYDYTSAPIYLWPYTPNIISTGDLSNGYGFSQN</sequence>
<dbReference type="EMBL" id="RAPN01000001">
    <property type="protein sequence ID" value="RKD90968.1"/>
    <property type="molecule type" value="Genomic_DNA"/>
</dbReference>
<dbReference type="Pfam" id="PF07980">
    <property type="entry name" value="SusD_RagB"/>
    <property type="match status" value="1"/>
</dbReference>
<name>A0A419W678_9BACT</name>
<protein>
    <submittedName>
        <fullName evidence="7">Putative outer membrane starch-binding protein</fullName>
    </submittedName>
</protein>
<keyword evidence="4" id="KW-0472">Membrane</keyword>
<organism evidence="7 8">
    <name type="scientific">Mangrovibacterium diazotrophicum</name>
    <dbReference type="NCBI Taxonomy" id="1261403"/>
    <lineage>
        <taxon>Bacteria</taxon>
        <taxon>Pseudomonadati</taxon>
        <taxon>Bacteroidota</taxon>
        <taxon>Bacteroidia</taxon>
        <taxon>Marinilabiliales</taxon>
        <taxon>Prolixibacteraceae</taxon>
        <taxon>Mangrovibacterium</taxon>
    </lineage>
</organism>
<dbReference type="InterPro" id="IPR011990">
    <property type="entry name" value="TPR-like_helical_dom_sf"/>
</dbReference>
<keyword evidence="5" id="KW-0998">Cell outer membrane</keyword>
<evidence type="ECO:0000313" key="7">
    <source>
        <dbReference type="EMBL" id="RKD90968.1"/>
    </source>
</evidence>
<feature type="domain" description="RagB/SusD" evidence="6">
    <location>
        <begin position="332"/>
        <end position="554"/>
    </location>
</feature>
<proteinExistence type="inferred from homology"/>
<dbReference type="InterPro" id="IPR012944">
    <property type="entry name" value="SusD_RagB_dom"/>
</dbReference>
<keyword evidence="8" id="KW-1185">Reference proteome</keyword>
<evidence type="ECO:0000259" key="6">
    <source>
        <dbReference type="Pfam" id="PF07980"/>
    </source>
</evidence>
<comment type="caution">
    <text evidence="7">The sequence shown here is derived from an EMBL/GenBank/DDBJ whole genome shotgun (WGS) entry which is preliminary data.</text>
</comment>
<dbReference type="PROSITE" id="PS51257">
    <property type="entry name" value="PROKAR_LIPOPROTEIN"/>
    <property type="match status" value="1"/>
</dbReference>
<comment type="similarity">
    <text evidence="2">Belongs to the SusD family.</text>
</comment>
<evidence type="ECO:0000256" key="1">
    <source>
        <dbReference type="ARBA" id="ARBA00004442"/>
    </source>
</evidence>
<dbReference type="Gene3D" id="1.25.40.390">
    <property type="match status" value="1"/>
</dbReference>
<accession>A0A419W678</accession>
<evidence type="ECO:0000313" key="8">
    <source>
        <dbReference type="Proteomes" id="UP000283387"/>
    </source>
</evidence>
<evidence type="ECO:0000256" key="3">
    <source>
        <dbReference type="ARBA" id="ARBA00022729"/>
    </source>
</evidence>
<dbReference type="SUPFAM" id="SSF48452">
    <property type="entry name" value="TPR-like"/>
    <property type="match status" value="1"/>
</dbReference>
<dbReference type="GO" id="GO:0009279">
    <property type="term" value="C:cell outer membrane"/>
    <property type="evidence" value="ECO:0007669"/>
    <property type="project" value="UniProtKB-SubCell"/>
</dbReference>
<comment type="subcellular location">
    <subcellularLocation>
        <location evidence="1">Cell outer membrane</location>
    </subcellularLocation>
</comment>
<dbReference type="Proteomes" id="UP000283387">
    <property type="component" value="Unassembled WGS sequence"/>
</dbReference>